<name>A0ABS5DSY4_9BURK</name>
<proteinExistence type="predicted"/>
<feature type="chain" id="PRO_5045089046" description="Alpha/beta hydrolase" evidence="1">
    <location>
        <begin position="26"/>
        <end position="486"/>
    </location>
</feature>
<evidence type="ECO:0000256" key="1">
    <source>
        <dbReference type="SAM" id="SignalP"/>
    </source>
</evidence>
<dbReference type="Proteomes" id="UP000672097">
    <property type="component" value="Unassembled WGS sequence"/>
</dbReference>
<dbReference type="SUPFAM" id="SSF53474">
    <property type="entry name" value="alpha/beta-Hydrolases"/>
    <property type="match status" value="1"/>
</dbReference>
<keyword evidence="1" id="KW-0732">Signal</keyword>
<reference evidence="2 3" key="1">
    <citation type="submission" date="2021-04" db="EMBL/GenBank/DDBJ databases">
        <title>The genome sequence of type strain Ideonella paludis KCTC 32238.</title>
        <authorList>
            <person name="Liu Y."/>
        </authorList>
    </citation>
    <scope>NUCLEOTIDE SEQUENCE [LARGE SCALE GENOMIC DNA]</scope>
    <source>
        <strain evidence="2 3">KCTC 32238</strain>
    </source>
</reference>
<accession>A0ABS5DSY4</accession>
<dbReference type="EMBL" id="JAGQDG010000001">
    <property type="protein sequence ID" value="MBQ0934252.1"/>
    <property type="molecule type" value="Genomic_DNA"/>
</dbReference>
<organism evidence="2 3">
    <name type="scientific">Ideonella paludis</name>
    <dbReference type="NCBI Taxonomy" id="1233411"/>
    <lineage>
        <taxon>Bacteria</taxon>
        <taxon>Pseudomonadati</taxon>
        <taxon>Pseudomonadota</taxon>
        <taxon>Betaproteobacteria</taxon>
        <taxon>Burkholderiales</taxon>
        <taxon>Sphaerotilaceae</taxon>
        <taxon>Ideonella</taxon>
    </lineage>
</organism>
<comment type="caution">
    <text evidence="2">The sequence shown here is derived from an EMBL/GenBank/DDBJ whole genome shotgun (WGS) entry which is preliminary data.</text>
</comment>
<dbReference type="RefSeq" id="WP_210805929.1">
    <property type="nucleotide sequence ID" value="NZ_JAGQDG010000001.1"/>
</dbReference>
<evidence type="ECO:0000313" key="3">
    <source>
        <dbReference type="Proteomes" id="UP000672097"/>
    </source>
</evidence>
<gene>
    <name evidence="2" type="ORF">KAK11_02850</name>
</gene>
<evidence type="ECO:0008006" key="4">
    <source>
        <dbReference type="Google" id="ProtNLM"/>
    </source>
</evidence>
<protein>
    <recommendedName>
        <fullName evidence="4">Alpha/beta hydrolase</fullName>
    </recommendedName>
</protein>
<keyword evidence="3" id="KW-1185">Reference proteome</keyword>
<evidence type="ECO:0000313" key="2">
    <source>
        <dbReference type="EMBL" id="MBQ0934252.1"/>
    </source>
</evidence>
<dbReference type="InterPro" id="IPR029058">
    <property type="entry name" value="AB_hydrolase_fold"/>
</dbReference>
<sequence length="486" mass="52251">MCSFRSAQVFAVLATLALMGGSASAQTVPGKSMIYDEECRLGTESGDSQPYHALVYYPNEYAMRVPGLVIGAEKSGTDPVRRGAQAVSLKPAPDGIAVNDRTTRWLKDVMQGGSKAVFISHVAAFDGHDGTLVFDAYRSPAQANESRLDPSLRTVPWLDCKRQPVARANAYADSWRGIKAARAQITTDLARGQYTHVFMIAMGWNTVQIEAMQNFASIIRTLQATAPDKANFRPYVIGFTWPSQWDNTFLGSVLVRPSSLLNKANDADEFAAGWLGASLRYAVLPALAEHAKQGQRPKLVAIGHSFGARAMSHAVCRGTVLPPEEGGPTGPPLAQGAVDALINLQGAYSLNRLRASGAGPSELAYAPGCPAATRLVFTASRHDSAAEAAAKLPGPLWAGSMKSWEKLQREGMRLDDGSRMTLCTAQADGQLVKGCDLSSQTRMLYVNASELIKYQSFGTGGGAHSDIYRPETAQLLWQVLPLNHQP</sequence>
<feature type="signal peptide" evidence="1">
    <location>
        <begin position="1"/>
        <end position="25"/>
    </location>
</feature>